<accession>A0AA97I4R6</accession>
<dbReference type="PROSITE" id="PS00857">
    <property type="entry name" value="PREPHENATE_DEHYDR_1"/>
    <property type="match status" value="1"/>
</dbReference>
<keyword evidence="3" id="KW-0584">Phenylalanine biosynthesis</keyword>
<keyword evidence="4" id="KW-0456">Lyase</keyword>
<evidence type="ECO:0000313" key="9">
    <source>
        <dbReference type="Proteomes" id="UP001301797"/>
    </source>
</evidence>
<dbReference type="PANTHER" id="PTHR21022">
    <property type="entry name" value="PREPHENATE DEHYDRATASE P PROTEIN"/>
    <property type="match status" value="1"/>
</dbReference>
<dbReference type="RefSeq" id="WP_317136678.1">
    <property type="nucleotide sequence ID" value="NZ_CP043875.1"/>
</dbReference>
<keyword evidence="9" id="KW-1185">Reference proteome</keyword>
<comment type="pathway">
    <text evidence="5">Amino-acid biosynthesis.</text>
</comment>
<dbReference type="GO" id="GO:0009094">
    <property type="term" value="P:L-phenylalanine biosynthetic process"/>
    <property type="evidence" value="ECO:0007669"/>
    <property type="project" value="UniProtKB-KW"/>
</dbReference>
<name>A0AA97I4R6_9EURY</name>
<dbReference type="PROSITE" id="PS51671">
    <property type="entry name" value="ACT"/>
    <property type="match status" value="1"/>
</dbReference>
<evidence type="ECO:0000313" key="8">
    <source>
        <dbReference type="EMBL" id="WOF17216.1"/>
    </source>
</evidence>
<evidence type="ECO:0000259" key="7">
    <source>
        <dbReference type="PROSITE" id="PS51671"/>
    </source>
</evidence>
<protein>
    <submittedName>
        <fullName evidence="8">ACT domain-containing protein</fullName>
    </submittedName>
</protein>
<dbReference type="Pfam" id="PF00800">
    <property type="entry name" value="PDT"/>
    <property type="match status" value="1"/>
</dbReference>
<keyword evidence="2" id="KW-0057">Aromatic amino acid biosynthesis</keyword>
<evidence type="ECO:0000256" key="4">
    <source>
        <dbReference type="ARBA" id="ARBA00023239"/>
    </source>
</evidence>
<dbReference type="GeneID" id="85230756"/>
<dbReference type="Proteomes" id="UP001301797">
    <property type="component" value="Chromosome"/>
</dbReference>
<evidence type="ECO:0000256" key="3">
    <source>
        <dbReference type="ARBA" id="ARBA00023222"/>
    </source>
</evidence>
<dbReference type="PROSITE" id="PS51171">
    <property type="entry name" value="PREPHENATE_DEHYDR_3"/>
    <property type="match status" value="1"/>
</dbReference>
<dbReference type="Gene3D" id="3.40.190.10">
    <property type="entry name" value="Periplasmic binding protein-like II"/>
    <property type="match status" value="2"/>
</dbReference>
<evidence type="ECO:0000256" key="5">
    <source>
        <dbReference type="ARBA" id="ARBA00029440"/>
    </source>
</evidence>
<keyword evidence="1" id="KW-0028">Amino-acid biosynthesis</keyword>
<dbReference type="Pfam" id="PF01842">
    <property type="entry name" value="ACT"/>
    <property type="match status" value="1"/>
</dbReference>
<proteinExistence type="predicted"/>
<dbReference type="SUPFAM" id="SSF53850">
    <property type="entry name" value="Periplasmic binding protein-like II"/>
    <property type="match status" value="1"/>
</dbReference>
<organism evidence="8 9">
    <name type="scientific">Methanochimaera problematica</name>
    <dbReference type="NCBI Taxonomy" id="2609417"/>
    <lineage>
        <taxon>Archaea</taxon>
        <taxon>Methanobacteriati</taxon>
        <taxon>Methanobacteriota</taxon>
        <taxon>Stenosarchaea group</taxon>
        <taxon>Methanomicrobia</taxon>
        <taxon>Methanomicrobiales</taxon>
        <taxon>Methanomicrobiaceae</taxon>
        <taxon>Methanochimaera</taxon>
    </lineage>
</organism>
<dbReference type="GO" id="GO:0004664">
    <property type="term" value="F:prephenate dehydratase activity"/>
    <property type="evidence" value="ECO:0007669"/>
    <property type="project" value="InterPro"/>
</dbReference>
<dbReference type="InterPro" id="IPR018528">
    <property type="entry name" value="Preph_deHydtase_CS"/>
</dbReference>
<dbReference type="EMBL" id="CP043875">
    <property type="protein sequence ID" value="WOF17216.1"/>
    <property type="molecule type" value="Genomic_DNA"/>
</dbReference>
<dbReference type="Gene3D" id="3.30.70.260">
    <property type="match status" value="1"/>
</dbReference>
<feature type="domain" description="Prephenate dehydratase" evidence="6">
    <location>
        <begin position="2"/>
        <end position="173"/>
    </location>
</feature>
<evidence type="ECO:0000256" key="1">
    <source>
        <dbReference type="ARBA" id="ARBA00022605"/>
    </source>
</evidence>
<dbReference type="AlphaFoldDB" id="A0AA97I4R6"/>
<dbReference type="SUPFAM" id="SSF55021">
    <property type="entry name" value="ACT-like"/>
    <property type="match status" value="1"/>
</dbReference>
<evidence type="ECO:0000256" key="2">
    <source>
        <dbReference type="ARBA" id="ARBA00023141"/>
    </source>
</evidence>
<sequence>MVIAALGPEGTFSYEMAEKIRKRGEDILLFPTISSVFAAVEKSDARGIVPVENSEAGGVGETMDGLLLSECLIVAEYLMPVRHHLASMHRAEKITVIYAHPQSHAQCSRYIESLGVPVIHTSSNSKSAKEAAAVVGGAAITTESAAKIYSLPVLIRNIQNSPDNTTRFVEIIKKPDSQKTAGEGVSVTGRLIRRSEKCSLIVDPMENRPGLLYDILGIFAKYKLNLTKIESRPSKRGIGNYIFFIDCETDAGYGEVLSELKDISLIKELGCYQKAEV</sequence>
<dbReference type="KEGG" id="mefw:F1737_11260"/>
<dbReference type="CDD" id="cd04905">
    <property type="entry name" value="ACT_CM-PDT"/>
    <property type="match status" value="1"/>
</dbReference>
<dbReference type="CDD" id="cd13630">
    <property type="entry name" value="PBP2_PDT_1"/>
    <property type="match status" value="1"/>
</dbReference>
<evidence type="ECO:0000259" key="6">
    <source>
        <dbReference type="PROSITE" id="PS51171"/>
    </source>
</evidence>
<dbReference type="GO" id="GO:0005737">
    <property type="term" value="C:cytoplasm"/>
    <property type="evidence" value="ECO:0007669"/>
    <property type="project" value="TreeGrafter"/>
</dbReference>
<dbReference type="InterPro" id="IPR002912">
    <property type="entry name" value="ACT_dom"/>
</dbReference>
<dbReference type="InterPro" id="IPR001086">
    <property type="entry name" value="Preph_deHydtase"/>
</dbReference>
<dbReference type="PANTHER" id="PTHR21022:SF19">
    <property type="entry name" value="PREPHENATE DEHYDRATASE-RELATED"/>
    <property type="match status" value="1"/>
</dbReference>
<reference evidence="8 9" key="1">
    <citation type="submission" date="2019-09" db="EMBL/GenBank/DDBJ databases">
        <title>The complete genome of Methanoplanus sp. FWC-SCC4.</title>
        <authorList>
            <person name="Chen S.-C."/>
            <person name="Zhou Y.-Z."/>
            <person name="Lai M.-C."/>
        </authorList>
    </citation>
    <scope>NUCLEOTIDE SEQUENCE [LARGE SCALE GENOMIC DNA]</scope>
    <source>
        <strain evidence="8 9">FWC-SCC4</strain>
    </source>
</reference>
<dbReference type="InterPro" id="IPR045865">
    <property type="entry name" value="ACT-like_dom_sf"/>
</dbReference>
<dbReference type="PROSITE" id="PS00858">
    <property type="entry name" value="PREPHENATE_DEHYDR_2"/>
    <property type="match status" value="1"/>
</dbReference>
<gene>
    <name evidence="8" type="ORF">F1737_11260</name>
</gene>
<feature type="domain" description="ACT" evidence="7">
    <location>
        <begin position="200"/>
        <end position="277"/>
    </location>
</feature>